<keyword evidence="1" id="KW-1133">Transmembrane helix</keyword>
<evidence type="ECO:0000313" key="3">
    <source>
        <dbReference type="EMBL" id="SNU88477.1"/>
    </source>
</evidence>
<name>A0A239SST7_9STRE</name>
<dbReference type="OrthoDB" id="2243033at2"/>
<dbReference type="STRING" id="1123308.GCA_000380085_01382"/>
<dbReference type="KEGG" id="smen:SAMEA4412692_1079"/>
<organism evidence="3 4">
    <name type="scientific">Streptococcus merionis</name>
    <dbReference type="NCBI Taxonomy" id="400065"/>
    <lineage>
        <taxon>Bacteria</taxon>
        <taxon>Bacillati</taxon>
        <taxon>Bacillota</taxon>
        <taxon>Bacilli</taxon>
        <taxon>Lactobacillales</taxon>
        <taxon>Streptococcaceae</taxon>
        <taxon>Streptococcus</taxon>
    </lineage>
</organism>
<evidence type="ECO:0000313" key="4">
    <source>
        <dbReference type="Proteomes" id="UP000215185"/>
    </source>
</evidence>
<feature type="transmembrane region" description="Helical" evidence="1">
    <location>
        <begin position="7"/>
        <end position="26"/>
    </location>
</feature>
<gene>
    <name evidence="3" type="ORF">SAMEA4412692_01079</name>
</gene>
<evidence type="ECO:0000256" key="1">
    <source>
        <dbReference type="SAM" id="Phobius"/>
    </source>
</evidence>
<sequence>MSEQQKQFITITLWTFAVLFVLRLFINWSELTNLIKINGISSLVYSVIGYIGEVIGVTSLIMLFFEKRAWRWKFFTKIHSVPVLYPKYIGKFTSSYDNTSRECELFLKQSFLNIKIKFKTNESTSNSITASINKISGNKNLIYTYLNVPKAELQQNSVIHYGTVILDIDNPEKLEGNYYTSRDSKGSMVFEI</sequence>
<evidence type="ECO:0000259" key="2">
    <source>
        <dbReference type="Pfam" id="PF18153"/>
    </source>
</evidence>
<dbReference type="RefSeq" id="WP_018373923.1">
    <property type="nucleotide sequence ID" value="NZ_LT906439.1"/>
</dbReference>
<feature type="transmembrane region" description="Helical" evidence="1">
    <location>
        <begin position="46"/>
        <end position="65"/>
    </location>
</feature>
<proteinExistence type="predicted"/>
<feature type="domain" description="CD-NTase-associated protein 15" evidence="2">
    <location>
        <begin position="87"/>
        <end position="190"/>
    </location>
</feature>
<reference evidence="3 4" key="1">
    <citation type="submission" date="2017-06" db="EMBL/GenBank/DDBJ databases">
        <authorList>
            <consortium name="Pathogen Informatics"/>
        </authorList>
    </citation>
    <scope>NUCLEOTIDE SEQUENCE [LARGE SCALE GENOMIC DNA]</scope>
    <source>
        <strain evidence="3 4">NCTC13788</strain>
    </source>
</reference>
<dbReference type="AlphaFoldDB" id="A0A239SST7"/>
<dbReference type="InterPro" id="IPR041208">
    <property type="entry name" value="Cap15"/>
</dbReference>
<protein>
    <recommendedName>
        <fullName evidence="2">CD-NTase-associated protein 15 domain-containing protein</fullName>
    </recommendedName>
</protein>
<dbReference type="EMBL" id="LT906439">
    <property type="protein sequence ID" value="SNU88477.1"/>
    <property type="molecule type" value="Genomic_DNA"/>
</dbReference>
<keyword evidence="1" id="KW-0472">Membrane</keyword>
<keyword evidence="1" id="KW-0812">Transmembrane</keyword>
<keyword evidence="4" id="KW-1185">Reference proteome</keyword>
<dbReference type="Pfam" id="PF18153">
    <property type="entry name" value="Cap15_CD_rec"/>
    <property type="match status" value="1"/>
</dbReference>
<accession>A0A239SST7</accession>
<dbReference type="Proteomes" id="UP000215185">
    <property type="component" value="Chromosome 1"/>
</dbReference>